<keyword evidence="2" id="KW-1185">Reference proteome</keyword>
<evidence type="ECO:0000313" key="1">
    <source>
        <dbReference type="EMBL" id="KPV42208.1"/>
    </source>
</evidence>
<evidence type="ECO:0000313" key="2">
    <source>
        <dbReference type="Proteomes" id="UP000050509"/>
    </source>
</evidence>
<proteinExistence type="predicted"/>
<gene>
    <name evidence="1" type="ORF">SE17_44485</name>
</gene>
<name>A0A0P9EHQ3_9CHLR</name>
<dbReference type="EMBL" id="LJCR01003807">
    <property type="protein sequence ID" value="KPV42208.1"/>
    <property type="molecule type" value="Genomic_DNA"/>
</dbReference>
<comment type="caution">
    <text evidence="1">The sequence shown here is derived from an EMBL/GenBank/DDBJ whole genome shotgun (WGS) entry which is preliminary data.</text>
</comment>
<dbReference type="AlphaFoldDB" id="A0A0P9EHQ3"/>
<feature type="non-terminal residue" evidence="1">
    <location>
        <position position="73"/>
    </location>
</feature>
<accession>A0A0P9EHQ3</accession>
<protein>
    <submittedName>
        <fullName evidence="1">Uncharacterized protein</fullName>
    </submittedName>
</protein>
<sequence length="73" mass="8132">MTTIDAARPWVPAELESAIQQRAAAYRALDSDALEQEVIGLLARHEQYMDRECLSLYACTNVLNPRAARLLAS</sequence>
<organism evidence="1 2">
    <name type="scientific">Kouleothrix aurantiaca</name>
    <dbReference type="NCBI Taxonomy" id="186479"/>
    <lineage>
        <taxon>Bacteria</taxon>
        <taxon>Bacillati</taxon>
        <taxon>Chloroflexota</taxon>
        <taxon>Chloroflexia</taxon>
        <taxon>Chloroflexales</taxon>
        <taxon>Roseiflexineae</taxon>
        <taxon>Roseiflexaceae</taxon>
        <taxon>Kouleothrix</taxon>
    </lineage>
</organism>
<dbReference type="Proteomes" id="UP000050509">
    <property type="component" value="Unassembled WGS sequence"/>
</dbReference>
<reference evidence="1 2" key="1">
    <citation type="submission" date="2015-09" db="EMBL/GenBank/DDBJ databases">
        <title>Draft genome sequence of Kouleothrix aurantiaca JCM 19913.</title>
        <authorList>
            <person name="Hemp J."/>
        </authorList>
    </citation>
    <scope>NUCLEOTIDE SEQUENCE [LARGE SCALE GENOMIC DNA]</scope>
    <source>
        <strain evidence="1 2">COM-B</strain>
    </source>
</reference>